<accession>A0ABV9EJ88</accession>
<evidence type="ECO:0000313" key="7">
    <source>
        <dbReference type="EMBL" id="MFC4589605.1"/>
    </source>
</evidence>
<gene>
    <name evidence="7" type="ORF">ACFO8L_26195</name>
</gene>
<sequence>MSDVLIACRGLIILVFAVAVAGKARNAAAFASFEASVRALKVAPRPMTRPLAVAVVAGELAVPPLLAFPATVVAGFAVAAVLLVAFLAAIVSALRRGTAATCRCFGVSEAPFAWRHVVRNALLTSVAVTGIVCAATGGPSPVHPAGAAVSIAVAAFLAFLVVIMDELAALFGPVARRS</sequence>
<keyword evidence="2 5" id="KW-0812">Transmembrane</keyword>
<feature type="domain" description="Methylamine utilisation protein MauE" evidence="6">
    <location>
        <begin position="2"/>
        <end position="131"/>
    </location>
</feature>
<evidence type="ECO:0000256" key="5">
    <source>
        <dbReference type="SAM" id="Phobius"/>
    </source>
</evidence>
<proteinExistence type="predicted"/>
<evidence type="ECO:0000256" key="1">
    <source>
        <dbReference type="ARBA" id="ARBA00004141"/>
    </source>
</evidence>
<feature type="transmembrane region" description="Helical" evidence="5">
    <location>
        <begin position="145"/>
        <end position="171"/>
    </location>
</feature>
<comment type="subcellular location">
    <subcellularLocation>
        <location evidence="1">Membrane</location>
        <topology evidence="1">Multi-pass membrane protein</topology>
    </subcellularLocation>
</comment>
<evidence type="ECO:0000256" key="3">
    <source>
        <dbReference type="ARBA" id="ARBA00022989"/>
    </source>
</evidence>
<reference evidence="8" key="1">
    <citation type="journal article" date="2019" name="Int. J. Syst. Evol. Microbiol.">
        <title>The Global Catalogue of Microorganisms (GCM) 10K type strain sequencing project: providing services to taxonomists for standard genome sequencing and annotation.</title>
        <authorList>
            <consortium name="The Broad Institute Genomics Platform"/>
            <consortium name="The Broad Institute Genome Sequencing Center for Infectious Disease"/>
            <person name="Wu L."/>
            <person name="Ma J."/>
        </authorList>
    </citation>
    <scope>NUCLEOTIDE SEQUENCE [LARGE SCALE GENOMIC DNA]</scope>
    <source>
        <strain evidence="8">CCUG 49560</strain>
    </source>
</reference>
<dbReference type="Pfam" id="PF07291">
    <property type="entry name" value="MauE"/>
    <property type="match status" value="1"/>
</dbReference>
<protein>
    <submittedName>
        <fullName evidence="7">MauE/DoxX family redox-associated membrane protein</fullName>
    </submittedName>
</protein>
<keyword evidence="3 5" id="KW-1133">Transmembrane helix</keyword>
<dbReference type="EMBL" id="JBHSFN010000017">
    <property type="protein sequence ID" value="MFC4589605.1"/>
    <property type="molecule type" value="Genomic_DNA"/>
</dbReference>
<dbReference type="RefSeq" id="WP_262844384.1">
    <property type="nucleotide sequence ID" value="NZ_JANZYP010000028.1"/>
</dbReference>
<comment type="caution">
    <text evidence="7">The sequence shown here is derived from an EMBL/GenBank/DDBJ whole genome shotgun (WGS) entry which is preliminary data.</text>
</comment>
<evidence type="ECO:0000256" key="4">
    <source>
        <dbReference type="ARBA" id="ARBA00023136"/>
    </source>
</evidence>
<keyword evidence="8" id="KW-1185">Reference proteome</keyword>
<dbReference type="InterPro" id="IPR009908">
    <property type="entry name" value="Methylamine_util_MauE"/>
</dbReference>
<organism evidence="7 8">
    <name type="scientific">Sphaerisporangium corydalis</name>
    <dbReference type="NCBI Taxonomy" id="1441875"/>
    <lineage>
        <taxon>Bacteria</taxon>
        <taxon>Bacillati</taxon>
        <taxon>Actinomycetota</taxon>
        <taxon>Actinomycetes</taxon>
        <taxon>Streptosporangiales</taxon>
        <taxon>Streptosporangiaceae</taxon>
        <taxon>Sphaerisporangium</taxon>
    </lineage>
</organism>
<evidence type="ECO:0000313" key="8">
    <source>
        <dbReference type="Proteomes" id="UP001595891"/>
    </source>
</evidence>
<evidence type="ECO:0000259" key="6">
    <source>
        <dbReference type="Pfam" id="PF07291"/>
    </source>
</evidence>
<keyword evidence="4 5" id="KW-0472">Membrane</keyword>
<feature type="transmembrane region" description="Helical" evidence="5">
    <location>
        <begin position="66"/>
        <end position="91"/>
    </location>
</feature>
<evidence type="ECO:0000256" key="2">
    <source>
        <dbReference type="ARBA" id="ARBA00022692"/>
    </source>
</evidence>
<feature type="transmembrane region" description="Helical" evidence="5">
    <location>
        <begin position="121"/>
        <end position="139"/>
    </location>
</feature>
<name>A0ABV9EJ88_9ACTN</name>
<dbReference type="Proteomes" id="UP001595891">
    <property type="component" value="Unassembled WGS sequence"/>
</dbReference>